<feature type="non-terminal residue" evidence="2">
    <location>
        <position position="1"/>
    </location>
</feature>
<comment type="caution">
    <text evidence="2">The sequence shown here is derived from an EMBL/GenBank/DDBJ whole genome shotgun (WGS) entry which is preliminary data.</text>
</comment>
<feature type="domain" description="Helitron helicase-like" evidence="1">
    <location>
        <begin position="2"/>
        <end position="72"/>
    </location>
</feature>
<dbReference type="Proteomes" id="UP000807342">
    <property type="component" value="Unassembled WGS sequence"/>
</dbReference>
<dbReference type="EMBL" id="MU151408">
    <property type="protein sequence ID" value="KAF9444070.1"/>
    <property type="molecule type" value="Genomic_DNA"/>
</dbReference>
<organism evidence="2 3">
    <name type="scientific">Macrolepiota fuliginosa MF-IS2</name>
    <dbReference type="NCBI Taxonomy" id="1400762"/>
    <lineage>
        <taxon>Eukaryota</taxon>
        <taxon>Fungi</taxon>
        <taxon>Dikarya</taxon>
        <taxon>Basidiomycota</taxon>
        <taxon>Agaricomycotina</taxon>
        <taxon>Agaricomycetes</taxon>
        <taxon>Agaricomycetidae</taxon>
        <taxon>Agaricales</taxon>
        <taxon>Agaricineae</taxon>
        <taxon>Agaricaceae</taxon>
        <taxon>Macrolepiota</taxon>
    </lineage>
</organism>
<gene>
    <name evidence="2" type="ORF">P691DRAFT_678281</name>
</gene>
<reference evidence="2" key="1">
    <citation type="submission" date="2020-11" db="EMBL/GenBank/DDBJ databases">
        <authorList>
            <consortium name="DOE Joint Genome Institute"/>
            <person name="Ahrendt S."/>
            <person name="Riley R."/>
            <person name="Andreopoulos W."/>
            <person name="Labutti K."/>
            <person name="Pangilinan J."/>
            <person name="Ruiz-Duenas F.J."/>
            <person name="Barrasa J.M."/>
            <person name="Sanchez-Garcia M."/>
            <person name="Camarero S."/>
            <person name="Miyauchi S."/>
            <person name="Serrano A."/>
            <person name="Linde D."/>
            <person name="Babiker R."/>
            <person name="Drula E."/>
            <person name="Ayuso-Fernandez I."/>
            <person name="Pacheco R."/>
            <person name="Padilla G."/>
            <person name="Ferreira P."/>
            <person name="Barriuso J."/>
            <person name="Kellner H."/>
            <person name="Castanera R."/>
            <person name="Alfaro M."/>
            <person name="Ramirez L."/>
            <person name="Pisabarro A.G."/>
            <person name="Kuo A."/>
            <person name="Tritt A."/>
            <person name="Lipzen A."/>
            <person name="He G."/>
            <person name="Yan M."/>
            <person name="Ng V."/>
            <person name="Cullen D."/>
            <person name="Martin F."/>
            <person name="Rosso M.-N."/>
            <person name="Henrissat B."/>
            <person name="Hibbett D."/>
            <person name="Martinez A.T."/>
            <person name="Grigoriev I.V."/>
        </authorList>
    </citation>
    <scope>NUCLEOTIDE SEQUENCE</scope>
    <source>
        <strain evidence="2">MF-IS2</strain>
    </source>
</reference>
<keyword evidence="3" id="KW-1185">Reference proteome</keyword>
<dbReference type="InterPro" id="IPR025476">
    <property type="entry name" value="Helitron_helicase-like"/>
</dbReference>
<dbReference type="Pfam" id="PF14214">
    <property type="entry name" value="Helitron_like_N"/>
    <property type="match status" value="1"/>
</dbReference>
<proteinExistence type="predicted"/>
<protein>
    <recommendedName>
        <fullName evidence="1">Helitron helicase-like domain-containing protein</fullName>
    </recommendedName>
</protein>
<evidence type="ECO:0000313" key="2">
    <source>
        <dbReference type="EMBL" id="KAF9444070.1"/>
    </source>
</evidence>
<accession>A0A9P6C000</accession>
<evidence type="ECO:0000259" key="1">
    <source>
        <dbReference type="Pfam" id="PF14214"/>
    </source>
</evidence>
<dbReference type="OrthoDB" id="3366231at2759"/>
<dbReference type="AlphaFoldDB" id="A0A9P6C000"/>
<name>A0A9P6C000_9AGAR</name>
<sequence length="76" mass="8637">SSIGRRVSLPKSYIGGPRGMYECYQDGMVPARSHKQIDLFITMTTNPNWPEIRDALLLGQHPDHRPHLIARVLILT</sequence>
<evidence type="ECO:0000313" key="3">
    <source>
        <dbReference type="Proteomes" id="UP000807342"/>
    </source>
</evidence>